<proteinExistence type="predicted"/>
<evidence type="ECO:0000259" key="2">
    <source>
        <dbReference type="Pfam" id="PF00188"/>
    </source>
</evidence>
<sequence>MKSWTTLICFTLLLLQAILVIAGTPNVSYVQPVKKTTVTKAVKPGNGDLQKMLSLVNKQRQRNGSKPLKLDNRLVQAAQKHTDYQARVNQMTHDEPGRPLSTRVSATGYKWRAIGENVAKGYTSIESVVVGWMNSAGHRRNILNPQYTSFGSGHVAKGNYWTQVFAA</sequence>
<accession>A0ABR2VTN0</accession>
<feature type="domain" description="SCP" evidence="2">
    <location>
        <begin position="53"/>
        <end position="165"/>
    </location>
</feature>
<dbReference type="SUPFAM" id="SSF55797">
    <property type="entry name" value="PR-1-like"/>
    <property type="match status" value="1"/>
</dbReference>
<dbReference type="Pfam" id="PF00188">
    <property type="entry name" value="CAP"/>
    <property type="match status" value="1"/>
</dbReference>
<name>A0ABR2VTN0_9FUNG</name>
<reference evidence="3 4" key="1">
    <citation type="submission" date="2023-04" db="EMBL/GenBank/DDBJ databases">
        <title>Genome of Basidiobolus ranarum AG-B5.</title>
        <authorList>
            <person name="Stajich J.E."/>
            <person name="Carter-House D."/>
            <person name="Gryganskyi A."/>
        </authorList>
    </citation>
    <scope>NUCLEOTIDE SEQUENCE [LARGE SCALE GENOMIC DNA]</scope>
    <source>
        <strain evidence="3 4">AG-B5</strain>
    </source>
</reference>
<dbReference type="Proteomes" id="UP001479436">
    <property type="component" value="Unassembled WGS sequence"/>
</dbReference>
<dbReference type="InterPro" id="IPR035940">
    <property type="entry name" value="CAP_sf"/>
</dbReference>
<protein>
    <recommendedName>
        <fullName evidence="2">SCP domain-containing protein</fullName>
    </recommendedName>
</protein>
<keyword evidence="1" id="KW-0732">Signal</keyword>
<feature type="chain" id="PRO_5046894103" description="SCP domain-containing protein" evidence="1">
    <location>
        <begin position="23"/>
        <end position="167"/>
    </location>
</feature>
<organism evidence="3 4">
    <name type="scientific">Basidiobolus ranarum</name>
    <dbReference type="NCBI Taxonomy" id="34480"/>
    <lineage>
        <taxon>Eukaryota</taxon>
        <taxon>Fungi</taxon>
        <taxon>Fungi incertae sedis</taxon>
        <taxon>Zoopagomycota</taxon>
        <taxon>Entomophthoromycotina</taxon>
        <taxon>Basidiobolomycetes</taxon>
        <taxon>Basidiobolales</taxon>
        <taxon>Basidiobolaceae</taxon>
        <taxon>Basidiobolus</taxon>
    </lineage>
</organism>
<dbReference type="InterPro" id="IPR014044">
    <property type="entry name" value="CAP_dom"/>
</dbReference>
<dbReference type="PANTHER" id="PTHR31157">
    <property type="entry name" value="SCP DOMAIN-CONTAINING PROTEIN"/>
    <property type="match status" value="1"/>
</dbReference>
<gene>
    <name evidence="3" type="ORF">K7432_011895</name>
</gene>
<dbReference type="PANTHER" id="PTHR31157:SF1">
    <property type="entry name" value="SCP DOMAIN-CONTAINING PROTEIN"/>
    <property type="match status" value="1"/>
</dbReference>
<evidence type="ECO:0000313" key="3">
    <source>
        <dbReference type="EMBL" id="KAK9701072.1"/>
    </source>
</evidence>
<dbReference type="EMBL" id="JASJQH010007849">
    <property type="protein sequence ID" value="KAK9701072.1"/>
    <property type="molecule type" value="Genomic_DNA"/>
</dbReference>
<evidence type="ECO:0000313" key="4">
    <source>
        <dbReference type="Proteomes" id="UP001479436"/>
    </source>
</evidence>
<keyword evidence="4" id="KW-1185">Reference proteome</keyword>
<comment type="caution">
    <text evidence="3">The sequence shown here is derived from an EMBL/GenBank/DDBJ whole genome shotgun (WGS) entry which is preliminary data.</text>
</comment>
<dbReference type="CDD" id="cd05379">
    <property type="entry name" value="CAP_bacterial"/>
    <property type="match status" value="1"/>
</dbReference>
<feature type="signal peptide" evidence="1">
    <location>
        <begin position="1"/>
        <end position="22"/>
    </location>
</feature>
<dbReference type="Gene3D" id="3.40.33.10">
    <property type="entry name" value="CAP"/>
    <property type="match status" value="1"/>
</dbReference>
<evidence type="ECO:0000256" key="1">
    <source>
        <dbReference type="SAM" id="SignalP"/>
    </source>
</evidence>